<reference evidence="2" key="1">
    <citation type="submission" date="2020-04" db="EMBL/GenBank/DDBJ databases">
        <authorList>
            <person name="Chiriac C."/>
            <person name="Salcher M."/>
            <person name="Ghai R."/>
            <person name="Kavagutti S V."/>
        </authorList>
    </citation>
    <scope>NUCLEOTIDE SEQUENCE</scope>
</reference>
<sequence>MVQRRYKSSKVNEKTTRKPDAPRLGYRRWTTQVKIDLFEKFCEVAANEDKVLIDAVEEALTNWTYHDGDTHE</sequence>
<accession>A0A6J5P3G2</accession>
<organism evidence="2">
    <name type="scientific">uncultured Caudovirales phage</name>
    <dbReference type="NCBI Taxonomy" id="2100421"/>
    <lineage>
        <taxon>Viruses</taxon>
        <taxon>Duplodnaviria</taxon>
        <taxon>Heunggongvirae</taxon>
        <taxon>Uroviricota</taxon>
        <taxon>Caudoviricetes</taxon>
        <taxon>Peduoviridae</taxon>
        <taxon>Maltschvirus</taxon>
        <taxon>Maltschvirus maltsch</taxon>
    </lineage>
</organism>
<evidence type="ECO:0000313" key="2">
    <source>
        <dbReference type="EMBL" id="CAB4166430.1"/>
    </source>
</evidence>
<evidence type="ECO:0000256" key="1">
    <source>
        <dbReference type="SAM" id="MobiDB-lite"/>
    </source>
</evidence>
<gene>
    <name evidence="2" type="ORF">UFOVP851_27</name>
</gene>
<feature type="compositionally biased region" description="Basic and acidic residues" evidence="1">
    <location>
        <begin position="10"/>
        <end position="21"/>
    </location>
</feature>
<proteinExistence type="predicted"/>
<feature type="region of interest" description="Disordered" evidence="1">
    <location>
        <begin position="1"/>
        <end position="23"/>
    </location>
</feature>
<dbReference type="EMBL" id="LR796790">
    <property type="protein sequence ID" value="CAB4166430.1"/>
    <property type="molecule type" value="Genomic_DNA"/>
</dbReference>
<name>A0A6J5P3G2_9CAUD</name>
<protein>
    <submittedName>
        <fullName evidence="2">Uncharacterized protein</fullName>
    </submittedName>
</protein>